<dbReference type="Gene3D" id="3.20.20.140">
    <property type="entry name" value="Metal-dependent hydrolases"/>
    <property type="match status" value="1"/>
</dbReference>
<gene>
    <name evidence="8 11" type="primary">ade</name>
    <name evidence="11" type="ORF">IEO70_10210</name>
</gene>
<comment type="catalytic activity">
    <reaction evidence="6 8">
        <text>adenine + H2O + H(+) = hypoxanthine + NH4(+)</text>
        <dbReference type="Rhea" id="RHEA:23688"/>
        <dbReference type="ChEBI" id="CHEBI:15377"/>
        <dbReference type="ChEBI" id="CHEBI:15378"/>
        <dbReference type="ChEBI" id="CHEBI:16708"/>
        <dbReference type="ChEBI" id="CHEBI:17368"/>
        <dbReference type="ChEBI" id="CHEBI:28938"/>
        <dbReference type="EC" id="3.5.4.2"/>
    </reaction>
</comment>
<name>A0A927HAJ1_9BACI</name>
<dbReference type="SUPFAM" id="SSF51338">
    <property type="entry name" value="Composite domain of metallo-dependent hydrolases"/>
    <property type="match status" value="1"/>
</dbReference>
<comment type="similarity">
    <text evidence="2 8">Belongs to the metallo-dependent hydrolases superfamily. Adenine deaminase family.</text>
</comment>
<evidence type="ECO:0000259" key="10">
    <source>
        <dbReference type="Pfam" id="PF13382"/>
    </source>
</evidence>
<evidence type="ECO:0000256" key="8">
    <source>
        <dbReference type="HAMAP-Rule" id="MF_01518"/>
    </source>
</evidence>
<dbReference type="CDD" id="cd01295">
    <property type="entry name" value="AdeC"/>
    <property type="match status" value="1"/>
</dbReference>
<dbReference type="InterPro" id="IPR011059">
    <property type="entry name" value="Metal-dep_hydrolase_composite"/>
</dbReference>
<keyword evidence="4 8" id="KW-0378">Hydrolase</keyword>
<dbReference type="GO" id="GO:0000034">
    <property type="term" value="F:adenine deaminase activity"/>
    <property type="evidence" value="ECO:0007669"/>
    <property type="project" value="UniProtKB-UniRule"/>
</dbReference>
<comment type="caution">
    <text evidence="11">The sequence shown here is derived from an EMBL/GenBank/DDBJ whole genome shotgun (WGS) entry which is preliminary data.</text>
</comment>
<dbReference type="InterPro" id="IPR006679">
    <property type="entry name" value="Adenine_deam"/>
</dbReference>
<feature type="domain" description="Adenine deaminase C-terminal" evidence="10">
    <location>
        <begin position="395"/>
        <end position="560"/>
    </location>
</feature>
<evidence type="ECO:0000256" key="4">
    <source>
        <dbReference type="ARBA" id="ARBA00022801"/>
    </source>
</evidence>
<dbReference type="HAMAP" id="MF_01518">
    <property type="entry name" value="Adenine_deamin"/>
    <property type="match status" value="1"/>
</dbReference>
<dbReference type="EC" id="3.5.4.2" evidence="3 8"/>
<evidence type="ECO:0000256" key="1">
    <source>
        <dbReference type="ARBA" id="ARBA00001936"/>
    </source>
</evidence>
<dbReference type="AlphaFoldDB" id="A0A927HAJ1"/>
<dbReference type="NCBIfam" id="TIGR01178">
    <property type="entry name" value="ade"/>
    <property type="match status" value="1"/>
</dbReference>
<dbReference type="InterPro" id="IPR026912">
    <property type="entry name" value="Adenine_deam_C"/>
</dbReference>
<organism evidence="11 12">
    <name type="scientific">Peribacillus faecalis</name>
    <dbReference type="NCBI Taxonomy" id="2772559"/>
    <lineage>
        <taxon>Bacteria</taxon>
        <taxon>Bacillati</taxon>
        <taxon>Bacillota</taxon>
        <taxon>Bacilli</taxon>
        <taxon>Bacillales</taxon>
        <taxon>Bacillaceae</taxon>
        <taxon>Peribacillus</taxon>
    </lineage>
</organism>
<reference evidence="11" key="1">
    <citation type="submission" date="2020-09" db="EMBL/GenBank/DDBJ databases">
        <title>Bacillus faecalis sp. nov., a moderately halophilic bacterium isolated from cow faeces.</title>
        <authorList>
            <person name="Jiang L."/>
            <person name="Lee J."/>
        </authorList>
    </citation>
    <scope>NUCLEOTIDE SEQUENCE</scope>
    <source>
        <strain evidence="11">AGMB 02131</strain>
    </source>
</reference>
<dbReference type="PANTHER" id="PTHR11113">
    <property type="entry name" value="N-ACETYLGLUCOSAMINE-6-PHOSPHATE DEACETYLASE"/>
    <property type="match status" value="1"/>
</dbReference>
<dbReference type="Pfam" id="PF13382">
    <property type="entry name" value="Adenine_deam_C"/>
    <property type="match status" value="1"/>
</dbReference>
<evidence type="ECO:0000256" key="3">
    <source>
        <dbReference type="ARBA" id="ARBA00012782"/>
    </source>
</evidence>
<evidence type="ECO:0000313" key="12">
    <source>
        <dbReference type="Proteomes" id="UP000602076"/>
    </source>
</evidence>
<dbReference type="InterPro" id="IPR032466">
    <property type="entry name" value="Metal_Hydrolase"/>
</dbReference>
<comment type="cofactor">
    <cofactor evidence="1 8">
        <name>Mn(2+)</name>
        <dbReference type="ChEBI" id="CHEBI:29035"/>
    </cofactor>
</comment>
<accession>A0A927HAJ1</accession>
<keyword evidence="5 8" id="KW-0464">Manganese</keyword>
<proteinExistence type="inferred from homology"/>
<dbReference type="PANTHER" id="PTHR11113:SF2">
    <property type="entry name" value="ADENINE DEAMINASE"/>
    <property type="match status" value="1"/>
</dbReference>
<dbReference type="Gene3D" id="2.30.40.10">
    <property type="entry name" value="Urease, subunit C, domain 1"/>
    <property type="match status" value="1"/>
</dbReference>
<keyword evidence="12" id="KW-1185">Reference proteome</keyword>
<dbReference type="Proteomes" id="UP000602076">
    <property type="component" value="Unassembled WGS sequence"/>
</dbReference>
<dbReference type="SUPFAM" id="SSF51556">
    <property type="entry name" value="Metallo-dependent hydrolases"/>
    <property type="match status" value="1"/>
</dbReference>
<evidence type="ECO:0000256" key="2">
    <source>
        <dbReference type="ARBA" id="ARBA00006773"/>
    </source>
</evidence>
<evidence type="ECO:0000256" key="6">
    <source>
        <dbReference type="ARBA" id="ARBA00047720"/>
    </source>
</evidence>
<dbReference type="GO" id="GO:0006146">
    <property type="term" value="P:adenine catabolic process"/>
    <property type="evidence" value="ECO:0007669"/>
    <property type="project" value="InterPro"/>
</dbReference>
<dbReference type="Pfam" id="PF01979">
    <property type="entry name" value="Amidohydro_1"/>
    <property type="match status" value="1"/>
</dbReference>
<dbReference type="RefSeq" id="WP_190998276.1">
    <property type="nucleotide sequence ID" value="NZ_JACXSI010000023.1"/>
</dbReference>
<protein>
    <recommendedName>
        <fullName evidence="7 8">Adenine deaminase</fullName>
        <shortName evidence="8">Adenase</shortName>
        <shortName evidence="8">Adenine aminase</shortName>
        <ecNumber evidence="3 8">3.5.4.2</ecNumber>
    </recommendedName>
</protein>
<dbReference type="InterPro" id="IPR006680">
    <property type="entry name" value="Amidohydro-rel"/>
</dbReference>
<dbReference type="FunFam" id="3.20.20.140:FF:000016">
    <property type="entry name" value="Adenine deaminase"/>
    <property type="match status" value="1"/>
</dbReference>
<evidence type="ECO:0000256" key="5">
    <source>
        <dbReference type="ARBA" id="ARBA00023211"/>
    </source>
</evidence>
<evidence type="ECO:0000313" key="11">
    <source>
        <dbReference type="EMBL" id="MBD3108740.1"/>
    </source>
</evidence>
<feature type="domain" description="Amidohydrolase-related" evidence="9">
    <location>
        <begin position="67"/>
        <end position="348"/>
    </location>
</feature>
<sequence length="569" mass="62310">MKTPQQIKSQILAAKNVILPHLVIKNVQFVNVFTDEMERADVAIHNGKFVGIGDYNGEQEIDGTAYTMVPGLIDAHVHIESSMLSPSQFQKAVLPRGITTIVTDPHEIANVQGVKGIEWMLKDSENCMLNYRYQLPSCVPATSFEDNGATLTAEDLAPLYEHELVLGLAEVMDFPAVLSGQDDMMEKLSDAIKNNVPIDGHGAGLSGKDINAYLTAGIITDHECVKPEEMIERVRRGMYVALREGSAARNLHDLLNGYRKELSHRLMFCTDDKHIDDLLEEGSIDYHVRSCLKAGIDIYSVMRMASLNAAQCYNLKGKGAIAPGFDADFILLNEIEEFDIDSVWVNGTRYEEETAEVKECSFENTVVLGNYTKELLNLPLTSDIARVIEIIPNSIVTKKSTYKVPQENGLFTADEEFAKMAVIERHKGTGSAGVGIVKGFNLQNGAIATTIAHDSHNIICLGTNDEDMDVAIRELEKIGGGISIACNGETIASLSLPFGGLMTTVSPEQLNDEYSELLLALASLGITDEFSPLLTLSFLALPVIPSLKLTNQGLFDVDTFTFVDVSVEE</sequence>
<evidence type="ECO:0000259" key="9">
    <source>
        <dbReference type="Pfam" id="PF01979"/>
    </source>
</evidence>
<dbReference type="EMBL" id="JACXSI010000023">
    <property type="protein sequence ID" value="MBD3108740.1"/>
    <property type="molecule type" value="Genomic_DNA"/>
</dbReference>
<evidence type="ECO:0000256" key="7">
    <source>
        <dbReference type="ARBA" id="ARBA00069718"/>
    </source>
</evidence>